<dbReference type="InterPro" id="IPR050321">
    <property type="entry name" value="Glycosyltr_2/OpgH_subfam"/>
</dbReference>
<keyword evidence="6 7" id="KW-0472">Membrane</keyword>
<dbReference type="AlphaFoldDB" id="A0A0P1IQ01"/>
<keyword evidence="4 7" id="KW-0812">Transmembrane</keyword>
<dbReference type="Pfam" id="PF13632">
    <property type="entry name" value="Glyco_trans_2_3"/>
    <property type="match status" value="1"/>
</dbReference>
<sequence>MLQAAEQFFAQPTDIAPDRQLSLGRRLLEDGLIAPWQLFYGLSALTKWDACLADVLIAKSWVSEARLMPYLSDHYAAQVIDLKQAPPDFRLSQLLPASFCIKHAIVPWISTNGQLVFATSRPHAFETLKPALPAGPNGLRFVLVNERDLHEHLAKVFHHDLVHLCETRVPSEKSCRDWTGGENRRYKIIATLLAMMVTIFAAFPIETLLFIAVIILFTQAMAANMKASAFFKSRPAKVVRPKTHGKLPKISVLVPLYKETEIARALIRRLGALTYPKALLDVVLVLEEDDTQTKAALDKGRLTDWMRVVQVPPGSGLTTKPRAMNYALDFCKGDVIGIWDAEDAPAPDQLEIVAAHVLSADGDVACWQGILDYYNPKTNWLSRCFALEYSMWFRTILRGMSRLGAAIPLGGTTLFLRRDAIEAVGGWDAHNVTEDADLGIRLYRHGYRTELISTVTQEEANCRFQPWVKQRSRWLKGYMITYLVHMRRPRLLLQELGLRGFLGFNAIFLSTLSQFLLAPFVWSFWLIALGAPISWLTILPNTLILLVTALFIGCAALDMTLAVTSLKGQNRRWLAGWAATLPFYFTLATVAAYKALFELVSMPFYWDKTAHGQTPEGLQAEYSALSP</sequence>
<evidence type="ECO:0000259" key="8">
    <source>
        <dbReference type="Pfam" id="PF05157"/>
    </source>
</evidence>
<dbReference type="EMBL" id="CYUE01000013">
    <property type="protein sequence ID" value="CUK25647.1"/>
    <property type="molecule type" value="Genomic_DNA"/>
</dbReference>
<accession>A0A0P1IQ01</accession>
<keyword evidence="2 10" id="KW-0328">Glycosyltransferase</keyword>
<evidence type="ECO:0000313" key="11">
    <source>
        <dbReference type="Proteomes" id="UP000051184"/>
    </source>
</evidence>
<dbReference type="OrthoDB" id="7431422at2"/>
<feature type="transmembrane region" description="Helical" evidence="7">
    <location>
        <begin position="496"/>
        <end position="522"/>
    </location>
</feature>
<evidence type="ECO:0000256" key="7">
    <source>
        <dbReference type="SAM" id="Phobius"/>
    </source>
</evidence>
<reference evidence="11" key="1">
    <citation type="submission" date="2015-09" db="EMBL/GenBank/DDBJ databases">
        <authorList>
            <person name="Rodrigo-Torres Lidia"/>
            <person name="Arahal R.David."/>
        </authorList>
    </citation>
    <scope>NUCLEOTIDE SEQUENCE [LARGE SCALE GENOMIC DNA]</scope>
    <source>
        <strain evidence="11">CECT 5114</strain>
    </source>
</reference>
<evidence type="ECO:0000256" key="4">
    <source>
        <dbReference type="ARBA" id="ARBA00022692"/>
    </source>
</evidence>
<dbReference type="GO" id="GO:0016760">
    <property type="term" value="F:cellulose synthase (UDP-forming) activity"/>
    <property type="evidence" value="ECO:0007669"/>
    <property type="project" value="UniProtKB-EC"/>
</dbReference>
<evidence type="ECO:0000256" key="5">
    <source>
        <dbReference type="ARBA" id="ARBA00022989"/>
    </source>
</evidence>
<dbReference type="SUPFAM" id="SSF160246">
    <property type="entry name" value="EspE N-terminal domain-like"/>
    <property type="match status" value="1"/>
</dbReference>
<feature type="domain" description="Type II secretion system protein GspE N-terminal" evidence="8">
    <location>
        <begin position="78"/>
        <end position="161"/>
    </location>
</feature>
<dbReference type="Pfam" id="PF05157">
    <property type="entry name" value="MshEN"/>
    <property type="match status" value="1"/>
</dbReference>
<evidence type="ECO:0000256" key="2">
    <source>
        <dbReference type="ARBA" id="ARBA00022676"/>
    </source>
</evidence>
<comment type="subcellular location">
    <subcellularLocation>
        <location evidence="1">Membrane</location>
        <topology evidence="1">Multi-pass membrane protein</topology>
    </subcellularLocation>
</comment>
<dbReference type="GO" id="GO:0016020">
    <property type="term" value="C:membrane"/>
    <property type="evidence" value="ECO:0007669"/>
    <property type="project" value="UniProtKB-SubCell"/>
</dbReference>
<keyword evidence="5 7" id="KW-1133">Transmembrane helix</keyword>
<evidence type="ECO:0000256" key="1">
    <source>
        <dbReference type="ARBA" id="ARBA00004141"/>
    </source>
</evidence>
<dbReference type="PANTHER" id="PTHR43867:SF2">
    <property type="entry name" value="CELLULOSE SYNTHASE CATALYTIC SUBUNIT A [UDP-FORMING]"/>
    <property type="match status" value="1"/>
</dbReference>
<keyword evidence="11" id="KW-1185">Reference proteome</keyword>
<dbReference type="STRING" id="1715691.TA5113_01709"/>
<keyword evidence="3 10" id="KW-0808">Transferase</keyword>
<evidence type="ECO:0000259" key="9">
    <source>
        <dbReference type="Pfam" id="PF13632"/>
    </source>
</evidence>
<dbReference type="PANTHER" id="PTHR43867">
    <property type="entry name" value="CELLULOSE SYNTHASE CATALYTIC SUBUNIT A [UDP-FORMING]"/>
    <property type="match status" value="1"/>
</dbReference>
<dbReference type="Proteomes" id="UP000051184">
    <property type="component" value="Unassembled WGS sequence"/>
</dbReference>
<protein>
    <submittedName>
        <fullName evidence="10">Cellulose synthase catalytic subunit [UDP-forming]</fullName>
        <ecNumber evidence="10">2.4.1.12</ecNumber>
    </submittedName>
</protein>
<organism evidence="10 11">
    <name type="scientific">Cognatishimia activa</name>
    <dbReference type="NCBI Taxonomy" id="1715691"/>
    <lineage>
        <taxon>Bacteria</taxon>
        <taxon>Pseudomonadati</taxon>
        <taxon>Pseudomonadota</taxon>
        <taxon>Alphaproteobacteria</taxon>
        <taxon>Rhodobacterales</taxon>
        <taxon>Paracoccaceae</taxon>
        <taxon>Cognatishimia</taxon>
    </lineage>
</organism>
<evidence type="ECO:0000256" key="3">
    <source>
        <dbReference type="ARBA" id="ARBA00022679"/>
    </source>
</evidence>
<dbReference type="EC" id="2.4.1.12" evidence="10"/>
<gene>
    <name evidence="10" type="primary">bcsA</name>
    <name evidence="10" type="ORF">TA5114_01448</name>
</gene>
<evidence type="ECO:0000313" key="10">
    <source>
        <dbReference type="EMBL" id="CUK25647.1"/>
    </source>
</evidence>
<dbReference type="Gene3D" id="3.90.550.10">
    <property type="entry name" value="Spore Coat Polysaccharide Biosynthesis Protein SpsA, Chain A"/>
    <property type="match status" value="1"/>
</dbReference>
<dbReference type="SUPFAM" id="SSF53448">
    <property type="entry name" value="Nucleotide-diphospho-sugar transferases"/>
    <property type="match status" value="1"/>
</dbReference>
<evidence type="ECO:0000256" key="6">
    <source>
        <dbReference type="ARBA" id="ARBA00023136"/>
    </source>
</evidence>
<dbReference type="InterPro" id="IPR007831">
    <property type="entry name" value="T2SS_GspE_N"/>
</dbReference>
<feature type="transmembrane region" description="Helical" evidence="7">
    <location>
        <begin position="574"/>
        <end position="596"/>
    </location>
</feature>
<proteinExistence type="predicted"/>
<dbReference type="RefSeq" id="WP_131726409.1">
    <property type="nucleotide sequence ID" value="NZ_CYTO01000010.1"/>
</dbReference>
<name>A0A0P1IQ01_9RHOB</name>
<feature type="domain" description="Glycosyltransferase 2-like" evidence="9">
    <location>
        <begin position="337"/>
        <end position="530"/>
    </location>
</feature>
<dbReference type="InterPro" id="IPR037257">
    <property type="entry name" value="T2SS_E_N_sf"/>
</dbReference>
<dbReference type="InterPro" id="IPR029044">
    <property type="entry name" value="Nucleotide-diphossugar_trans"/>
</dbReference>
<feature type="transmembrane region" description="Helical" evidence="7">
    <location>
        <begin position="542"/>
        <end position="562"/>
    </location>
</feature>
<dbReference type="InterPro" id="IPR001173">
    <property type="entry name" value="Glyco_trans_2-like"/>
</dbReference>